<keyword evidence="6" id="KW-0560">Oxidoreductase</keyword>
<evidence type="ECO:0000259" key="14">
    <source>
        <dbReference type="Pfam" id="PF21530"/>
    </source>
</evidence>
<comment type="similarity">
    <text evidence="8">Belongs to the zinc-containing alcohol dehydrogenase family.</text>
</comment>
<dbReference type="PANTHER" id="PTHR10492:SF94">
    <property type="entry name" value="ATP-DEPENDENT DNA HELICASE"/>
    <property type="match status" value="1"/>
</dbReference>
<keyword evidence="9" id="KW-0227">DNA damage</keyword>
<dbReference type="FunFam" id="3.40.50.720:FF:001292">
    <property type="entry name" value="Alcohol dehydrogenase class-P"/>
    <property type="match status" value="1"/>
</dbReference>
<keyword evidence="9" id="KW-0233">DNA recombination</keyword>
<dbReference type="Proteomes" id="UP000823749">
    <property type="component" value="Chromosome 11"/>
</dbReference>
<dbReference type="InterPro" id="IPR010285">
    <property type="entry name" value="DNA_helicase_pif1-like_DEAD"/>
</dbReference>
<keyword evidence="16" id="KW-1185">Reference proteome</keyword>
<dbReference type="InterPro" id="IPR025476">
    <property type="entry name" value="Helitron_helicase-like"/>
</dbReference>
<dbReference type="InterPro" id="IPR027417">
    <property type="entry name" value="P-loop_NTPase"/>
</dbReference>
<dbReference type="PROSITE" id="PS00059">
    <property type="entry name" value="ADH_ZINC"/>
    <property type="match status" value="1"/>
</dbReference>
<dbReference type="SUPFAM" id="SSF50249">
    <property type="entry name" value="Nucleic acid-binding proteins"/>
    <property type="match status" value="1"/>
</dbReference>
<evidence type="ECO:0000256" key="9">
    <source>
        <dbReference type="RuleBase" id="RU363044"/>
    </source>
</evidence>
<evidence type="ECO:0000256" key="5">
    <source>
        <dbReference type="ARBA" id="ARBA00022833"/>
    </source>
</evidence>
<protein>
    <recommendedName>
        <fullName evidence="9">ATP-dependent DNA helicase</fullName>
        <ecNumber evidence="9">5.6.2.3</ecNumber>
    </recommendedName>
</protein>
<dbReference type="InterPro" id="IPR013154">
    <property type="entry name" value="ADH-like_N"/>
</dbReference>
<evidence type="ECO:0000259" key="10">
    <source>
        <dbReference type="Pfam" id="PF00107"/>
    </source>
</evidence>
<comment type="cofactor">
    <cofactor evidence="9">
        <name>Mg(2+)</name>
        <dbReference type="ChEBI" id="CHEBI:18420"/>
    </cofactor>
</comment>
<organism evidence="15 16">
    <name type="scientific">Rhododendron griersonianum</name>
    <dbReference type="NCBI Taxonomy" id="479676"/>
    <lineage>
        <taxon>Eukaryota</taxon>
        <taxon>Viridiplantae</taxon>
        <taxon>Streptophyta</taxon>
        <taxon>Embryophyta</taxon>
        <taxon>Tracheophyta</taxon>
        <taxon>Spermatophyta</taxon>
        <taxon>Magnoliopsida</taxon>
        <taxon>eudicotyledons</taxon>
        <taxon>Gunneridae</taxon>
        <taxon>Pentapetalae</taxon>
        <taxon>asterids</taxon>
        <taxon>Ericales</taxon>
        <taxon>Ericaceae</taxon>
        <taxon>Ericoideae</taxon>
        <taxon>Rhodoreae</taxon>
        <taxon>Rhododendron</taxon>
    </lineage>
</organism>
<feature type="domain" description="DNA helicase Pif1-like DEAD-box helicase" evidence="11">
    <location>
        <begin position="854"/>
        <end position="1059"/>
    </location>
</feature>
<feature type="domain" description="Helitron helicase-like" evidence="13">
    <location>
        <begin position="228"/>
        <end position="409"/>
    </location>
</feature>
<keyword evidence="4 8" id="KW-0479">Metal-binding</keyword>
<keyword evidence="9" id="KW-0234">DNA repair</keyword>
<dbReference type="GO" id="GO:0006281">
    <property type="term" value="P:DNA repair"/>
    <property type="evidence" value="ECO:0007669"/>
    <property type="project" value="UniProtKB-KW"/>
</dbReference>
<feature type="domain" description="Alcohol dehydrogenase-like C-terminal" evidence="10">
    <location>
        <begin position="1797"/>
        <end position="1928"/>
    </location>
</feature>
<dbReference type="GO" id="GO:0005737">
    <property type="term" value="C:cytoplasm"/>
    <property type="evidence" value="ECO:0007669"/>
    <property type="project" value="UniProtKB-SubCell"/>
</dbReference>
<feature type="domain" description="Alcohol dehydrogenase-like N-terminal" evidence="12">
    <location>
        <begin position="1626"/>
        <end position="1755"/>
    </location>
</feature>
<dbReference type="InterPro" id="IPR011032">
    <property type="entry name" value="GroES-like_sf"/>
</dbReference>
<dbReference type="EC" id="5.6.2.3" evidence="9"/>
<dbReference type="Pfam" id="PF08240">
    <property type="entry name" value="ADH_N"/>
    <property type="match status" value="1"/>
</dbReference>
<dbReference type="SUPFAM" id="SSF52540">
    <property type="entry name" value="P-loop containing nucleoside triphosphate hydrolases"/>
    <property type="match status" value="2"/>
</dbReference>
<proteinExistence type="inferred from homology"/>
<dbReference type="GO" id="GO:0008270">
    <property type="term" value="F:zinc ion binding"/>
    <property type="evidence" value="ECO:0007669"/>
    <property type="project" value="InterPro"/>
</dbReference>
<dbReference type="InterPro" id="IPR002328">
    <property type="entry name" value="ADH_Zn_CS"/>
</dbReference>
<keyword evidence="7" id="KW-0520">NAD</keyword>
<evidence type="ECO:0000256" key="1">
    <source>
        <dbReference type="ARBA" id="ARBA00001947"/>
    </source>
</evidence>
<keyword evidence="3" id="KW-0963">Cytoplasm</keyword>
<comment type="similarity">
    <text evidence="9">Belongs to the helicase family.</text>
</comment>
<dbReference type="GO" id="GO:0006310">
    <property type="term" value="P:DNA recombination"/>
    <property type="evidence" value="ECO:0007669"/>
    <property type="project" value="UniProtKB-KW"/>
</dbReference>
<comment type="subcellular location">
    <subcellularLocation>
        <location evidence="2">Cytoplasm</location>
    </subcellularLocation>
</comment>
<dbReference type="Pfam" id="PF14214">
    <property type="entry name" value="Helitron_like_N"/>
    <property type="match status" value="1"/>
</dbReference>
<dbReference type="SUPFAM" id="SSF51735">
    <property type="entry name" value="NAD(P)-binding Rossmann-fold domains"/>
    <property type="match status" value="1"/>
</dbReference>
<accession>A0AAV6ICY3</accession>
<dbReference type="Gene3D" id="3.90.180.10">
    <property type="entry name" value="Medium-chain alcohol dehydrogenases, catalytic domain"/>
    <property type="match status" value="1"/>
</dbReference>
<reference evidence="15" key="1">
    <citation type="submission" date="2020-08" db="EMBL/GenBank/DDBJ databases">
        <title>Plant Genome Project.</title>
        <authorList>
            <person name="Zhang R.-G."/>
        </authorList>
    </citation>
    <scope>NUCLEOTIDE SEQUENCE</scope>
    <source>
        <strain evidence="15">WSP0</strain>
        <tissue evidence="15">Leaf</tissue>
    </source>
</reference>
<comment type="catalytic activity">
    <reaction evidence="9">
        <text>ATP + H2O = ADP + phosphate + H(+)</text>
        <dbReference type="Rhea" id="RHEA:13065"/>
        <dbReference type="ChEBI" id="CHEBI:15377"/>
        <dbReference type="ChEBI" id="CHEBI:15378"/>
        <dbReference type="ChEBI" id="CHEBI:30616"/>
        <dbReference type="ChEBI" id="CHEBI:43474"/>
        <dbReference type="ChEBI" id="CHEBI:456216"/>
        <dbReference type="EC" id="5.6.2.3"/>
    </reaction>
</comment>
<dbReference type="SUPFAM" id="SSF50129">
    <property type="entry name" value="GroES-like"/>
    <property type="match status" value="2"/>
</dbReference>
<dbReference type="Pfam" id="PF21530">
    <property type="entry name" value="Pif1_2B_dom"/>
    <property type="match status" value="1"/>
</dbReference>
<dbReference type="GO" id="GO:0000723">
    <property type="term" value="P:telomere maintenance"/>
    <property type="evidence" value="ECO:0007669"/>
    <property type="project" value="InterPro"/>
</dbReference>
<evidence type="ECO:0000259" key="11">
    <source>
        <dbReference type="Pfam" id="PF05970"/>
    </source>
</evidence>
<dbReference type="Gene3D" id="3.40.50.300">
    <property type="entry name" value="P-loop containing nucleotide triphosphate hydrolases"/>
    <property type="match status" value="2"/>
</dbReference>
<dbReference type="GO" id="GO:0016787">
    <property type="term" value="F:hydrolase activity"/>
    <property type="evidence" value="ECO:0007669"/>
    <property type="project" value="UniProtKB-KW"/>
</dbReference>
<dbReference type="Pfam" id="PF00107">
    <property type="entry name" value="ADH_zinc_N"/>
    <property type="match status" value="1"/>
</dbReference>
<evidence type="ECO:0000256" key="6">
    <source>
        <dbReference type="ARBA" id="ARBA00023002"/>
    </source>
</evidence>
<evidence type="ECO:0000259" key="13">
    <source>
        <dbReference type="Pfam" id="PF14214"/>
    </source>
</evidence>
<dbReference type="GO" id="GO:0016491">
    <property type="term" value="F:oxidoreductase activity"/>
    <property type="evidence" value="ECO:0007669"/>
    <property type="project" value="UniProtKB-KW"/>
</dbReference>
<comment type="cofactor">
    <cofactor evidence="1 8">
        <name>Zn(2+)</name>
        <dbReference type="ChEBI" id="CHEBI:29105"/>
    </cofactor>
</comment>
<dbReference type="EMBL" id="JACTNZ010000011">
    <property type="protein sequence ID" value="KAG5525204.1"/>
    <property type="molecule type" value="Genomic_DNA"/>
</dbReference>
<evidence type="ECO:0000313" key="15">
    <source>
        <dbReference type="EMBL" id="KAG5525204.1"/>
    </source>
</evidence>
<dbReference type="Gene3D" id="3.40.50.720">
    <property type="entry name" value="NAD(P)-binding Rossmann-like Domain"/>
    <property type="match status" value="1"/>
</dbReference>
<dbReference type="InterPro" id="IPR013149">
    <property type="entry name" value="ADH-like_C"/>
</dbReference>
<feature type="domain" description="DNA helicase Pif1-like 2B" evidence="14">
    <location>
        <begin position="1151"/>
        <end position="1196"/>
    </location>
</feature>
<dbReference type="CDD" id="cd08301">
    <property type="entry name" value="alcohol_DH_plants"/>
    <property type="match status" value="1"/>
</dbReference>
<evidence type="ECO:0000313" key="16">
    <source>
        <dbReference type="Proteomes" id="UP000823749"/>
    </source>
</evidence>
<keyword evidence="9" id="KW-0378">Hydrolase</keyword>
<sequence>MGVHLDPVFAKRLNGIYTFRAQGQIYHFIDGLYPSGQMPSYLQLYFYDTEKEAELRRGDKDKLQPEIISGLIHLLEGNPYSQFFRGLTHLPNIEEYHILLKADPKVADYTALPPTVPQVVAIWLENEEAPELQERDIIVHKHDGHSQTISYYFGCYDPLQYPLLFPLGEPGWHQGIKKIKRTSASRSCLAQRTILPMHSSTPEELITNETTVRQENAKKANMVSAREFYAYRLQIRKNTNEILLESARLLQQFTVDMYVKIETSRLDYFRNRQEEIRADLYQGIVDSIAHGESDPSKIGKRIVLPGTFIGGPRDMRKRYLNAMTLVERYGKPDLFLTMTCNPSWQEIKDEMKPHEEAQNRPDLVSRVFRSKLEHLQKEIVRNQLFGPIAAYTFVVEFQKRGLPHVHMLMILKKPFKLDTIQKIDAAISAEIPDKKKYPHLYAMVLKHMMHGPCGELDLTRACMEKGKCKNHYPRSYCSETSIDADGFPIYRRHSTGEMVQIRGQMLDNRWVVPYNPYLLAMFDCHINIEVCSTVKAVKYLYKYIYKGHDKIIYRLMTSKFPQDVDEIQQFQAARWISPPEAVWRIYRFPLHEIRPAVITLQLHLEGCQLIPLKKDANLHSIVDNEFTSRTMLTQFFWMNGHNEKAKSLQLLYKNFPEHFVWTASSRTWTERKQQEVIGRIVTANPTEGERYYLRLLLTHIPAPTSYAHLRTANGIAFSSYREAAINHGLLQDDNSNEKCMEEACLYRMSLSLRQLFCTILVYCAPINPLELFYKFEDDMTEDYISIQKFTRDRARQVLLQALNAELQSMGKNLYDFQLSHLLTSDSTTRVIPKEVQDEMNLSISEDDLRSPALLNPEQAIAYDEILDAVLNRKAKSFFIDGPGGTGKTFLYRALLAQVRSQHLIALATASSGVAASILPNGRTAHSRFKIPINADGKLCCSISKQSGLAALIKQAILIIWDEASMAKKETIEALDWLLRDLTEDDILFGGKVVVLGGDFRQVLPVIPKGTKIDCMNASLVRSYLWQSLIKFKLKENMRAKTDPAFSRYILQVGNGLEEENEVGEIKLPSSLILEPNTQLPPLEQLIQFVFPSFDLHRLDPLSLTTSAILTPKNQAVDEINEVMIGKFPGKEHTYLSFDETSDPTQQGLYIDFLNSVTPQGMPSHRLNLKKNSPILLLRNINPSQGLCNGTRLICKEFRSHLIVAQIAVGERKGATVFIPRIPLQPNDPQHYPVQFTRRQFPIRACFAMTINKAQGQTLATVGIYLPQPVFAHGQLYVALSRATTAAKIRVQMAPNIKALKDITLASKNFTVQAIVVEKNIPRMSSSGTSLYQRIMLQDKEENRMQATVFGYDIKVFETSLKLYHTYSITNPTVRLTPEMFRFLENKNQLGINARTPVEEIEIDGLTMRTMKYNFTPITSLQQIKEANPRLDVLFVILNVGPRKFINNSYVVDVRITDQRTIANTAKLRELATTEPEYLLMPKGPENPEDDAIKIANLPISVDKGQIALPVLHKLAELKECSITLKANMNSYAGINQLIFTVHSISIDNSTETTDHYYVLYRRFVISFFLYSFLYSFHIHSINTPQRIVHSHSHSHTNNFKEFIAAVAWEAGKPLVMEEVEVAPPQKMEVRVKILFTSLCHTDVYFWEAKGQNPMFPRILGHEAGGIVESVGEGVTELVPGDHVLPVFTGECKECAHCKSEESNMCDLLRINTDRGVMIHDGKSRFSKDGKPIYHFVGTSTFSEYTVVHVGCLAKINPLAPLDKVCVLSCGISTGFGATVNVAKPLKGSTVAVFGLGAVGLAAAEGARVSGASRIIGVDLNPSRFEQAKQFGVTEYLNPKDYNKPVQEVIAEMTDGGVDRAIECTGHIDAMISAFECVHDGWGVAVLVGVPHKDAVFKTHPMNFLNERTLKGTFFGNYKPRSDIPGVVEKYMNKELELEKFITHQIPFSEINKAFDYMLKGESIRCIIRMEH</sequence>
<keyword evidence="9" id="KW-0067">ATP-binding</keyword>
<dbReference type="GO" id="GO:0043139">
    <property type="term" value="F:5'-3' DNA helicase activity"/>
    <property type="evidence" value="ECO:0007669"/>
    <property type="project" value="UniProtKB-EC"/>
</dbReference>
<dbReference type="CDD" id="cd18809">
    <property type="entry name" value="SF1_C_RecD"/>
    <property type="match status" value="1"/>
</dbReference>
<comment type="caution">
    <text evidence="15">The sequence shown here is derived from an EMBL/GenBank/DDBJ whole genome shotgun (WGS) entry which is preliminary data.</text>
</comment>
<evidence type="ECO:0000256" key="7">
    <source>
        <dbReference type="ARBA" id="ARBA00023027"/>
    </source>
</evidence>
<dbReference type="FunFam" id="3.90.180.10:FF:000067">
    <property type="entry name" value="alcohol dehydrogenase 1-like isoform X1"/>
    <property type="match status" value="1"/>
</dbReference>
<dbReference type="Pfam" id="PF05970">
    <property type="entry name" value="PIF1"/>
    <property type="match status" value="1"/>
</dbReference>
<evidence type="ECO:0000256" key="4">
    <source>
        <dbReference type="ARBA" id="ARBA00022723"/>
    </source>
</evidence>
<evidence type="ECO:0000256" key="3">
    <source>
        <dbReference type="ARBA" id="ARBA00022490"/>
    </source>
</evidence>
<keyword evidence="9" id="KW-0347">Helicase</keyword>
<keyword evidence="5 8" id="KW-0862">Zinc</keyword>
<dbReference type="Gene3D" id="2.40.50.140">
    <property type="entry name" value="Nucleic acid-binding proteins"/>
    <property type="match status" value="1"/>
</dbReference>
<gene>
    <name evidence="15" type="ORF">RHGRI_031772</name>
</gene>
<evidence type="ECO:0000256" key="8">
    <source>
        <dbReference type="RuleBase" id="RU361277"/>
    </source>
</evidence>
<dbReference type="InterPro" id="IPR036291">
    <property type="entry name" value="NAD(P)-bd_dom_sf"/>
</dbReference>
<dbReference type="InterPro" id="IPR012340">
    <property type="entry name" value="NA-bd_OB-fold"/>
</dbReference>
<dbReference type="PANTHER" id="PTHR10492">
    <property type="match status" value="1"/>
</dbReference>
<name>A0AAV6ICY3_9ERIC</name>
<dbReference type="GO" id="GO:0005524">
    <property type="term" value="F:ATP binding"/>
    <property type="evidence" value="ECO:0007669"/>
    <property type="project" value="UniProtKB-KW"/>
</dbReference>
<keyword evidence="9" id="KW-0547">Nucleotide-binding</keyword>
<dbReference type="InterPro" id="IPR049163">
    <property type="entry name" value="Pif1-like_2B_dom"/>
</dbReference>
<evidence type="ECO:0000259" key="12">
    <source>
        <dbReference type="Pfam" id="PF08240"/>
    </source>
</evidence>
<evidence type="ECO:0000256" key="2">
    <source>
        <dbReference type="ARBA" id="ARBA00004496"/>
    </source>
</evidence>